<evidence type="ECO:0000256" key="3">
    <source>
        <dbReference type="ARBA" id="ARBA00004763"/>
    </source>
</evidence>
<dbReference type="GO" id="GO:0046656">
    <property type="term" value="P:folic acid biosynthetic process"/>
    <property type="evidence" value="ECO:0007669"/>
    <property type="project" value="UniProtKB-KW"/>
</dbReference>
<dbReference type="PANTHER" id="PTHR20941:SF1">
    <property type="entry name" value="FOLIC ACID SYNTHESIS PROTEIN FOL1"/>
    <property type="match status" value="1"/>
</dbReference>
<dbReference type="Proteomes" id="UP000323594">
    <property type="component" value="Chromosome"/>
</dbReference>
<evidence type="ECO:0000313" key="11">
    <source>
        <dbReference type="EMBL" id="QEJ97107.1"/>
    </source>
</evidence>
<dbReference type="PANTHER" id="PTHR20941">
    <property type="entry name" value="FOLATE SYNTHESIS PROTEINS"/>
    <property type="match status" value="1"/>
</dbReference>
<dbReference type="AlphaFoldDB" id="A0AAE6ITR8"/>
<dbReference type="PROSITE" id="PS00793">
    <property type="entry name" value="DHPS_2"/>
    <property type="match status" value="1"/>
</dbReference>
<keyword evidence="6 9" id="KW-0479">Metal-binding</keyword>
<name>A0AAE6ITR8_TREPH</name>
<organism evidence="11 12">
    <name type="scientific">Treponema phagedenis</name>
    <dbReference type="NCBI Taxonomy" id="162"/>
    <lineage>
        <taxon>Bacteria</taxon>
        <taxon>Pseudomonadati</taxon>
        <taxon>Spirochaetota</taxon>
        <taxon>Spirochaetia</taxon>
        <taxon>Spirochaetales</taxon>
        <taxon>Treponemataceae</taxon>
        <taxon>Treponema</taxon>
    </lineage>
</organism>
<dbReference type="Pfam" id="PF00809">
    <property type="entry name" value="Pterin_bind"/>
    <property type="match status" value="1"/>
</dbReference>
<comment type="similarity">
    <text evidence="9">Belongs to the DHPS family.</text>
</comment>
<evidence type="ECO:0000256" key="9">
    <source>
        <dbReference type="RuleBase" id="RU361205"/>
    </source>
</evidence>
<evidence type="ECO:0000256" key="7">
    <source>
        <dbReference type="ARBA" id="ARBA00022842"/>
    </source>
</evidence>
<dbReference type="InterPro" id="IPR011005">
    <property type="entry name" value="Dihydropteroate_synth-like_sf"/>
</dbReference>
<gene>
    <name evidence="11" type="primary">folP</name>
    <name evidence="11" type="ORF">FUT82_03310</name>
</gene>
<evidence type="ECO:0000256" key="6">
    <source>
        <dbReference type="ARBA" id="ARBA00022723"/>
    </source>
</evidence>
<dbReference type="Gene3D" id="3.20.20.20">
    <property type="entry name" value="Dihydropteroate synthase-like"/>
    <property type="match status" value="1"/>
</dbReference>
<keyword evidence="8 9" id="KW-0289">Folate biosynthesis</keyword>
<dbReference type="InterPro" id="IPR045031">
    <property type="entry name" value="DHP_synth-like"/>
</dbReference>
<protein>
    <recommendedName>
        <fullName evidence="4 9">Dihydropteroate synthase</fullName>
        <shortName evidence="9">DHPS</shortName>
        <ecNumber evidence="4 9">2.5.1.15</ecNumber>
    </recommendedName>
    <alternativeName>
        <fullName evidence="9">Dihydropteroate pyrophosphorylase</fullName>
    </alternativeName>
</protein>
<dbReference type="GO" id="GO:0004156">
    <property type="term" value="F:dihydropteroate synthase activity"/>
    <property type="evidence" value="ECO:0007669"/>
    <property type="project" value="UniProtKB-EC"/>
</dbReference>
<evidence type="ECO:0000256" key="8">
    <source>
        <dbReference type="ARBA" id="ARBA00022909"/>
    </source>
</evidence>
<evidence type="ECO:0000313" key="12">
    <source>
        <dbReference type="Proteomes" id="UP000323594"/>
    </source>
</evidence>
<evidence type="ECO:0000256" key="4">
    <source>
        <dbReference type="ARBA" id="ARBA00012458"/>
    </source>
</evidence>
<dbReference type="PROSITE" id="PS00792">
    <property type="entry name" value="DHPS_1"/>
    <property type="match status" value="1"/>
</dbReference>
<dbReference type="GO" id="GO:0046872">
    <property type="term" value="F:metal ion binding"/>
    <property type="evidence" value="ECO:0007669"/>
    <property type="project" value="UniProtKB-KW"/>
</dbReference>
<evidence type="ECO:0000256" key="1">
    <source>
        <dbReference type="ARBA" id="ARBA00000012"/>
    </source>
</evidence>
<dbReference type="EMBL" id="CP042817">
    <property type="protein sequence ID" value="QEJ97107.1"/>
    <property type="molecule type" value="Genomic_DNA"/>
</dbReference>
<dbReference type="SUPFAM" id="SSF51717">
    <property type="entry name" value="Dihydropteroate synthetase-like"/>
    <property type="match status" value="1"/>
</dbReference>
<dbReference type="GO" id="GO:0046654">
    <property type="term" value="P:tetrahydrofolate biosynthetic process"/>
    <property type="evidence" value="ECO:0007669"/>
    <property type="project" value="TreeGrafter"/>
</dbReference>
<comment type="pathway">
    <text evidence="3 9">Cofactor biosynthesis; tetrahydrofolate biosynthesis; 7,8-dihydrofolate from 2-amino-4-hydroxy-6-hydroxymethyl-7,8-dihydropteridine diphosphate and 4-aminobenzoate: step 1/2.</text>
</comment>
<dbReference type="PROSITE" id="PS50972">
    <property type="entry name" value="PTERIN_BINDING"/>
    <property type="match status" value="1"/>
</dbReference>
<proteinExistence type="inferred from homology"/>
<comment type="cofactor">
    <cofactor evidence="2 9">
        <name>Mg(2+)</name>
        <dbReference type="ChEBI" id="CHEBI:18420"/>
    </cofactor>
</comment>
<dbReference type="InterPro" id="IPR000489">
    <property type="entry name" value="Pterin-binding_dom"/>
</dbReference>
<dbReference type="InterPro" id="IPR006390">
    <property type="entry name" value="DHP_synth_dom"/>
</dbReference>
<evidence type="ECO:0000259" key="10">
    <source>
        <dbReference type="PROSITE" id="PS50972"/>
    </source>
</evidence>
<dbReference type="RefSeq" id="WP_148878611.1">
    <property type="nucleotide sequence ID" value="NZ_CP042813.1"/>
</dbReference>
<evidence type="ECO:0000256" key="5">
    <source>
        <dbReference type="ARBA" id="ARBA00022679"/>
    </source>
</evidence>
<keyword evidence="7 9" id="KW-0460">Magnesium</keyword>
<dbReference type="EC" id="2.5.1.15" evidence="4 9"/>
<comment type="catalytic activity">
    <reaction evidence="1">
        <text>(7,8-dihydropterin-6-yl)methyl diphosphate + 4-aminobenzoate = 7,8-dihydropteroate + diphosphate</text>
        <dbReference type="Rhea" id="RHEA:19949"/>
        <dbReference type="ChEBI" id="CHEBI:17836"/>
        <dbReference type="ChEBI" id="CHEBI:17839"/>
        <dbReference type="ChEBI" id="CHEBI:33019"/>
        <dbReference type="ChEBI" id="CHEBI:72950"/>
        <dbReference type="EC" id="2.5.1.15"/>
    </reaction>
</comment>
<dbReference type="NCBIfam" id="TIGR01496">
    <property type="entry name" value="DHPS"/>
    <property type="match status" value="1"/>
</dbReference>
<accession>A0AAE6ITR8</accession>
<evidence type="ECO:0000256" key="2">
    <source>
        <dbReference type="ARBA" id="ARBA00001946"/>
    </source>
</evidence>
<dbReference type="GO" id="GO:0005829">
    <property type="term" value="C:cytosol"/>
    <property type="evidence" value="ECO:0007669"/>
    <property type="project" value="TreeGrafter"/>
</dbReference>
<reference evidence="11 12" key="1">
    <citation type="submission" date="2019-08" db="EMBL/GenBank/DDBJ databases">
        <authorList>
            <person name="Kuhnert P."/>
        </authorList>
    </citation>
    <scope>NUCLEOTIDE SEQUENCE [LARGE SCALE GENOMIC DNA]</scope>
    <source>
        <strain evidence="11 12">B36.5</strain>
    </source>
</reference>
<keyword evidence="5 9" id="KW-0808">Transferase</keyword>
<comment type="function">
    <text evidence="9">Catalyzes the condensation of para-aminobenzoate (pABA) with 6-hydroxymethyl-7,8-dihydropterin diphosphate (DHPt-PP) to form 7,8-dihydropteroate (H2Pte), the immediate precursor of folate derivatives.</text>
</comment>
<feature type="domain" description="Pterin-binding" evidence="10">
    <location>
        <begin position="9"/>
        <end position="287"/>
    </location>
</feature>
<sequence>MQKQKRKKPLLCGIVNVTPDSFSDGGKYNSTEKAVAHALQLVEAGAEMLDIGGESTRPGSTIVPIKEEVARVVPVIRELKKRTSVPLSVDTWKSEVAQAVLEAGADIINDVTGLAGDSKMAATIAKANCRAVLMFNAVICRPAHKSARDFPQFNINNGNEAFFSDKERREMSDMPVLELAEMFLNRSIERAKAAGISLKKIALDPGIGFGLTKRENLVLLKNIAVLRNRGFKIFLGVSRKRFLMKILSKSNIPHVDDNVKNADIASAMFTAFASTKKIDIVRIHSII</sequence>